<evidence type="ECO:0000313" key="2">
    <source>
        <dbReference type="EMBL" id="OZY58279.1"/>
    </source>
</evidence>
<accession>A0A266N726</accession>
<proteinExistence type="predicted"/>
<protein>
    <recommendedName>
        <fullName evidence="4">Lipoprotein</fullName>
    </recommendedName>
</protein>
<evidence type="ECO:0000256" key="1">
    <source>
        <dbReference type="SAM" id="SignalP"/>
    </source>
</evidence>
<dbReference type="AlphaFoldDB" id="A0A266N726"/>
<dbReference type="EMBL" id="NQKI01000030">
    <property type="protein sequence ID" value="OZY58279.1"/>
    <property type="molecule type" value="Genomic_DNA"/>
</dbReference>
<feature type="signal peptide" evidence="1">
    <location>
        <begin position="1"/>
        <end position="25"/>
    </location>
</feature>
<dbReference type="OrthoDB" id="6898272at2"/>
<comment type="caution">
    <text evidence="2">The sequence shown here is derived from an EMBL/GenBank/DDBJ whole genome shotgun (WGS) entry which is preliminary data.</text>
</comment>
<reference evidence="2 3" key="1">
    <citation type="submission" date="2017-08" db="EMBL/GenBank/DDBJ databases">
        <title>Genomic and metabolic characterisation of spoilage-associated Pseudomonas species.</title>
        <authorList>
            <person name="Stanborough T."/>
            <person name="Fegan N."/>
            <person name="Powell S.M."/>
            <person name="Singh T."/>
            <person name="Tamplin M.L."/>
            <person name="Chandry P.S."/>
        </authorList>
    </citation>
    <scope>NUCLEOTIDE SEQUENCE [LARGE SCALE GENOMIC DNA]</scope>
    <source>
        <strain evidence="2 3">L1802</strain>
    </source>
</reference>
<evidence type="ECO:0000313" key="3">
    <source>
        <dbReference type="Proteomes" id="UP000215788"/>
    </source>
</evidence>
<dbReference type="PROSITE" id="PS51257">
    <property type="entry name" value="PROKAR_LIPOPROTEIN"/>
    <property type="match status" value="1"/>
</dbReference>
<gene>
    <name evidence="2" type="ORF">CJF39_17010</name>
</gene>
<organism evidence="2 3">
    <name type="scientific">Pseudomonas lundensis</name>
    <dbReference type="NCBI Taxonomy" id="86185"/>
    <lineage>
        <taxon>Bacteria</taxon>
        <taxon>Pseudomonadati</taxon>
        <taxon>Pseudomonadota</taxon>
        <taxon>Gammaproteobacteria</taxon>
        <taxon>Pseudomonadales</taxon>
        <taxon>Pseudomonadaceae</taxon>
        <taxon>Pseudomonas</taxon>
    </lineage>
</organism>
<feature type="chain" id="PRO_5012786055" description="Lipoprotein" evidence="1">
    <location>
        <begin position="26"/>
        <end position="117"/>
    </location>
</feature>
<evidence type="ECO:0008006" key="4">
    <source>
        <dbReference type="Google" id="ProtNLM"/>
    </source>
</evidence>
<keyword evidence="1" id="KW-0732">Signal</keyword>
<dbReference type="Proteomes" id="UP000215788">
    <property type="component" value="Unassembled WGS sequence"/>
</dbReference>
<name>A0A266N726_9PSED</name>
<sequence length="117" mass="12701">MNMQGKHRFAILHCAFAAVALTGCAHNPQFSGQSVTDPVLRQDVMKNVELLFSAMTQCRSIDAVNTSITGIHQLPSGAVERASETWDVTGCGVSKAYTVEMRSDARGETDFSVLPQR</sequence>